<feature type="repeat" description="TPR" evidence="3">
    <location>
        <begin position="258"/>
        <end position="291"/>
    </location>
</feature>
<dbReference type="AlphaFoldDB" id="A0A098SBC9"/>
<feature type="signal peptide" evidence="5">
    <location>
        <begin position="1"/>
        <end position="24"/>
    </location>
</feature>
<dbReference type="PROSITE" id="PS50005">
    <property type="entry name" value="TPR"/>
    <property type="match status" value="1"/>
</dbReference>
<evidence type="ECO:0000256" key="4">
    <source>
        <dbReference type="SAM" id="Phobius"/>
    </source>
</evidence>
<reference evidence="7 8" key="1">
    <citation type="journal article" date="2014" name="Int. J. Syst. Evol. Microbiol.">
        <title>Phaeodactylibacter xiamenensis gen. nov., sp. nov., a member of the family Saprospiraceae isolated from the marine alga Phaeodactylum tricornutum.</title>
        <authorList>
            <person name="Chen Z.Jr."/>
            <person name="Lei X."/>
            <person name="Lai Q."/>
            <person name="Li Y."/>
            <person name="Zhang B."/>
            <person name="Zhang J."/>
            <person name="Zhang H."/>
            <person name="Yang L."/>
            <person name="Zheng W."/>
            <person name="Tian Y."/>
            <person name="Yu Z."/>
            <person name="Xu H.Jr."/>
            <person name="Zheng T."/>
        </authorList>
    </citation>
    <scope>NUCLEOTIDE SEQUENCE [LARGE SCALE GENOMIC DNA]</scope>
    <source>
        <strain evidence="7 8">KD52</strain>
    </source>
</reference>
<evidence type="ECO:0000259" key="6">
    <source>
        <dbReference type="Pfam" id="PF12770"/>
    </source>
</evidence>
<keyword evidence="8" id="KW-1185">Reference proteome</keyword>
<feature type="transmembrane region" description="Helical" evidence="4">
    <location>
        <begin position="904"/>
        <end position="923"/>
    </location>
</feature>
<dbReference type="InterPro" id="IPR013105">
    <property type="entry name" value="TPR_2"/>
</dbReference>
<feature type="chain" id="PRO_5001948136" description="CHAT domain-containing protein" evidence="5">
    <location>
        <begin position="25"/>
        <end position="934"/>
    </location>
</feature>
<dbReference type="SMART" id="SM00028">
    <property type="entry name" value="TPR"/>
    <property type="match status" value="3"/>
</dbReference>
<keyword evidence="4" id="KW-0472">Membrane</keyword>
<proteinExistence type="predicted"/>
<evidence type="ECO:0000313" key="8">
    <source>
        <dbReference type="Proteomes" id="UP000029736"/>
    </source>
</evidence>
<protein>
    <recommendedName>
        <fullName evidence="6">CHAT domain-containing protein</fullName>
    </recommendedName>
</protein>
<accession>A0A098SBC9</accession>
<keyword evidence="2 3" id="KW-0802">TPR repeat</keyword>
<gene>
    <name evidence="7" type="ORF">IX84_09030</name>
</gene>
<dbReference type="Proteomes" id="UP000029736">
    <property type="component" value="Unassembled WGS sequence"/>
</dbReference>
<dbReference type="EMBL" id="JPOS01000019">
    <property type="protein sequence ID" value="KGE88337.1"/>
    <property type="molecule type" value="Genomic_DNA"/>
</dbReference>
<dbReference type="Pfam" id="PF07719">
    <property type="entry name" value="TPR_2"/>
    <property type="match status" value="1"/>
</dbReference>
<evidence type="ECO:0000256" key="1">
    <source>
        <dbReference type="ARBA" id="ARBA00022737"/>
    </source>
</evidence>
<sequence>MRVKGKKSFVIALAAFLSTLELFAQNEVNQLASIYPIHTKLAKDKIYDYGLDIKRCYEEGNNPLALLDHIEKFFLPQLDDLSKNHPTKLSYTLRWVNTSLTDFKTQAKAIQTGELFISLSQKYPNDYSKEDQIQVIINLANLYLKNSNIDKSLYYTNLSLHLLSNSKLDDYESQMGKAFCLLSKINFARRKIEDAKKNIDKAGEYCNAPHKECYLSYTLEKAKYYERIGERKSAIKLVQGLQEIIRKNPNRYPLSDKATVKIRLGNIYYYDGQLKEAINSYEEALQIIEQHPFPGDSTYILTNIATSYSWLGQYEKSKLYLDKILRALKFYSNGPFPYDNVKQADRLISTFYFLAQNEQYHYADGGTLDNLRASYDYQEQYLDLLEYMSKNLSPTSARYFIDRFYYMYEEAIYVRYKLYEETQDAEYLEDAFRVAGRGKAIHVREAAQNAATEQIFPARLLQRRYDLRKRYVSLENRLYEQQEAGNASSALADSSLQAKNEYLRFLDSLEQAFPTMQQMWDIPEPPEPKLVQKQLREDNRAMVQYFIGYQYVFLFLLDGEDIVLYNTKIPEGLSGQVSKMRDALYEWALHPSDDLVEQYTSSAHWLYKKLLQPVDSLLPQRLLIVPDNCVAYIPFDVLLREKPVPETPFQDYPYLIQDHQISYAYSPYDFTKKPQGKRHKRAAVLGFAPSFRDSPAIPETVANRRGEFGPLLANQDEVRQISDFFLVRKFEGEAATREAFLENASYYKALHLATHAKANDKKGDYSYLCFTEVSDDTTTSNRLYASELYLMNLSADMVVLSACETGLGELSKGEGVISLSQAFSKAGARSLITTLWRVSDQASATLMNSFYKHLHSGKTKDAALRNAKLDYLHEATGRGAHPFFWAGYVAQGDMAPLQLSSGYFIWWICLFLLVLFVILGGLIRSKRHKAHAKN</sequence>
<keyword evidence="4" id="KW-0812">Transmembrane</keyword>
<name>A0A098SBC9_9BACT</name>
<keyword evidence="4" id="KW-1133">Transmembrane helix</keyword>
<comment type="caution">
    <text evidence="7">The sequence shown here is derived from an EMBL/GenBank/DDBJ whole genome shotgun (WGS) entry which is preliminary data.</text>
</comment>
<dbReference type="InterPro" id="IPR024983">
    <property type="entry name" value="CHAT_dom"/>
</dbReference>
<dbReference type="RefSeq" id="WP_044218897.1">
    <property type="nucleotide sequence ID" value="NZ_JBKAGJ010000017.1"/>
</dbReference>
<keyword evidence="1" id="KW-0677">Repeat</keyword>
<dbReference type="STRING" id="1524460.IX84_09030"/>
<evidence type="ECO:0000313" key="7">
    <source>
        <dbReference type="EMBL" id="KGE88337.1"/>
    </source>
</evidence>
<dbReference type="PROSITE" id="PS50293">
    <property type="entry name" value="TPR_REGION"/>
    <property type="match status" value="1"/>
</dbReference>
<dbReference type="InterPro" id="IPR019734">
    <property type="entry name" value="TPR_rpt"/>
</dbReference>
<dbReference type="PANTHER" id="PTHR10098">
    <property type="entry name" value="RAPSYN-RELATED"/>
    <property type="match status" value="1"/>
</dbReference>
<organism evidence="7 8">
    <name type="scientific">Phaeodactylibacter xiamenensis</name>
    <dbReference type="NCBI Taxonomy" id="1524460"/>
    <lineage>
        <taxon>Bacteria</taxon>
        <taxon>Pseudomonadati</taxon>
        <taxon>Bacteroidota</taxon>
        <taxon>Saprospiria</taxon>
        <taxon>Saprospirales</taxon>
        <taxon>Haliscomenobacteraceae</taxon>
        <taxon>Phaeodactylibacter</taxon>
    </lineage>
</organism>
<dbReference type="Pfam" id="PF12770">
    <property type="entry name" value="CHAT"/>
    <property type="match status" value="1"/>
</dbReference>
<evidence type="ECO:0000256" key="5">
    <source>
        <dbReference type="SAM" id="SignalP"/>
    </source>
</evidence>
<feature type="domain" description="CHAT" evidence="6">
    <location>
        <begin position="602"/>
        <end position="893"/>
    </location>
</feature>
<evidence type="ECO:0000256" key="3">
    <source>
        <dbReference type="PROSITE-ProRule" id="PRU00339"/>
    </source>
</evidence>
<dbReference type="InterPro" id="IPR011990">
    <property type="entry name" value="TPR-like_helical_dom_sf"/>
</dbReference>
<dbReference type="Gene3D" id="1.25.40.10">
    <property type="entry name" value="Tetratricopeptide repeat domain"/>
    <property type="match status" value="1"/>
</dbReference>
<dbReference type="SUPFAM" id="SSF48452">
    <property type="entry name" value="TPR-like"/>
    <property type="match status" value="1"/>
</dbReference>
<keyword evidence="5" id="KW-0732">Signal</keyword>
<evidence type="ECO:0000256" key="2">
    <source>
        <dbReference type="ARBA" id="ARBA00022803"/>
    </source>
</evidence>